<protein>
    <submittedName>
        <fullName evidence="1">Uncharacterized protein</fullName>
    </submittedName>
</protein>
<dbReference type="EMBL" id="JBHTHX010003588">
    <property type="protein sequence ID" value="MFD0891908.1"/>
    <property type="molecule type" value="Genomic_DNA"/>
</dbReference>
<comment type="caution">
    <text evidence="1">The sequence shown here is derived from an EMBL/GenBank/DDBJ whole genome shotgun (WGS) entry which is preliminary data.</text>
</comment>
<name>A0ABW3EAI1_9ACTN</name>
<evidence type="ECO:0000313" key="2">
    <source>
        <dbReference type="Proteomes" id="UP001597024"/>
    </source>
</evidence>
<organism evidence="1 2">
    <name type="scientific">Streptosporangium algeriense</name>
    <dbReference type="NCBI Taxonomy" id="1682748"/>
    <lineage>
        <taxon>Bacteria</taxon>
        <taxon>Bacillati</taxon>
        <taxon>Actinomycetota</taxon>
        <taxon>Actinomycetes</taxon>
        <taxon>Streptosporangiales</taxon>
        <taxon>Streptosporangiaceae</taxon>
        <taxon>Streptosporangium</taxon>
    </lineage>
</organism>
<evidence type="ECO:0000313" key="1">
    <source>
        <dbReference type="EMBL" id="MFD0891908.1"/>
    </source>
</evidence>
<proteinExistence type="predicted"/>
<gene>
    <name evidence="1" type="ORF">ACFQ08_45770</name>
</gene>
<sequence length="87" mass="9695">MMNALGLAEAVTYGEGGLETRLRRWEAAERPVIQHTQRFSYRLGHLNPLPDGPRSALLTVMNRSRTLAGMRMRAATTVPTGMNRFPA</sequence>
<dbReference type="Proteomes" id="UP001597024">
    <property type="component" value="Unassembled WGS sequence"/>
</dbReference>
<reference evidence="2" key="1">
    <citation type="journal article" date="2019" name="Int. J. Syst. Evol. Microbiol.">
        <title>The Global Catalogue of Microorganisms (GCM) 10K type strain sequencing project: providing services to taxonomists for standard genome sequencing and annotation.</title>
        <authorList>
            <consortium name="The Broad Institute Genomics Platform"/>
            <consortium name="The Broad Institute Genome Sequencing Center for Infectious Disease"/>
            <person name="Wu L."/>
            <person name="Ma J."/>
        </authorList>
    </citation>
    <scope>NUCLEOTIDE SEQUENCE [LARGE SCALE GENOMIC DNA]</scope>
    <source>
        <strain evidence="2">CCUG 62974</strain>
    </source>
</reference>
<accession>A0ABW3EAI1</accession>
<keyword evidence="2" id="KW-1185">Reference proteome</keyword>